<organism evidence="8 9">
    <name type="scientific">Vreelandella vilamensis</name>
    <dbReference type="NCBI Taxonomy" id="531309"/>
    <lineage>
        <taxon>Bacteria</taxon>
        <taxon>Pseudomonadati</taxon>
        <taxon>Pseudomonadota</taxon>
        <taxon>Gammaproteobacteria</taxon>
        <taxon>Oceanospirillales</taxon>
        <taxon>Halomonadaceae</taxon>
        <taxon>Vreelandella</taxon>
    </lineage>
</organism>
<keyword evidence="9" id="KW-1185">Reference proteome</keyword>
<dbReference type="InterPro" id="IPR055438">
    <property type="entry name" value="AstE_AspA_cat"/>
</dbReference>
<keyword evidence="3 5" id="KW-0378">Hydrolase</keyword>
<dbReference type="GO" id="GO:0009017">
    <property type="term" value="F:succinylglutamate desuccinylase activity"/>
    <property type="evidence" value="ECO:0007669"/>
    <property type="project" value="UniProtKB-EC"/>
</dbReference>
<dbReference type="InterPro" id="IPR007036">
    <property type="entry name" value="Aste_AspA_hybrid_dom"/>
</dbReference>
<protein>
    <recommendedName>
        <fullName evidence="5">Succinylglutamate desuccinylase</fullName>
        <ecNumber evidence="5">3.5.1.96</ecNumber>
    </recommendedName>
</protein>
<name>A0ABU1H6U6_9GAMM</name>
<dbReference type="HAMAP" id="MF_00767">
    <property type="entry name" value="Arg_catab_AstE"/>
    <property type="match status" value="1"/>
</dbReference>
<dbReference type="Pfam" id="PF24827">
    <property type="entry name" value="AstE_AspA_cat"/>
    <property type="match status" value="1"/>
</dbReference>
<dbReference type="Pfam" id="PF04952">
    <property type="entry name" value="AstE_AspA_hybrid"/>
    <property type="match status" value="1"/>
</dbReference>
<evidence type="ECO:0000259" key="7">
    <source>
        <dbReference type="Pfam" id="PF24827"/>
    </source>
</evidence>
<comment type="caution">
    <text evidence="8">The sequence shown here is derived from an EMBL/GenBank/DDBJ whole genome shotgun (WGS) entry which is preliminary data.</text>
</comment>
<keyword evidence="1 5" id="KW-0056">Arginine metabolism</keyword>
<dbReference type="InterPro" id="IPR050178">
    <property type="entry name" value="AspA/AstE_fam"/>
</dbReference>
<dbReference type="Proteomes" id="UP001254564">
    <property type="component" value="Unassembled WGS sequence"/>
</dbReference>
<dbReference type="PANTHER" id="PTHR15162:SF7">
    <property type="entry name" value="SUCCINYLGLUTAMATE DESUCCINYLASE"/>
    <property type="match status" value="1"/>
</dbReference>
<evidence type="ECO:0000259" key="6">
    <source>
        <dbReference type="Pfam" id="PF04952"/>
    </source>
</evidence>
<comment type="pathway">
    <text evidence="5">Amino-acid degradation; L-arginine degradation via AST pathway; L-glutamate and succinate from L-arginine: step 5/5.</text>
</comment>
<feature type="domain" description="Succinylglutamate desuccinylase/Aspartoacylase catalytic" evidence="7">
    <location>
        <begin position="48"/>
        <end position="231"/>
    </location>
</feature>
<feature type="active site" evidence="5">
    <location>
        <position position="211"/>
    </location>
</feature>
<evidence type="ECO:0000256" key="1">
    <source>
        <dbReference type="ARBA" id="ARBA00022503"/>
    </source>
</evidence>
<evidence type="ECO:0000256" key="2">
    <source>
        <dbReference type="ARBA" id="ARBA00022723"/>
    </source>
</evidence>
<dbReference type="NCBIfam" id="NF003706">
    <property type="entry name" value="PRK05324.1"/>
    <property type="match status" value="1"/>
</dbReference>
<keyword evidence="2 5" id="KW-0479">Metal-binding</keyword>
<comment type="cofactor">
    <cofactor evidence="5">
        <name>Zn(2+)</name>
        <dbReference type="ChEBI" id="CHEBI:29105"/>
    </cofactor>
    <text evidence="5">Binds 1 zinc ion per subunit.</text>
</comment>
<dbReference type="InterPro" id="IPR016681">
    <property type="entry name" value="SuccinylGlu_desuccinylase"/>
</dbReference>
<comment type="catalytic activity">
    <reaction evidence="5">
        <text>N-succinyl-L-glutamate + H2O = L-glutamate + succinate</text>
        <dbReference type="Rhea" id="RHEA:15169"/>
        <dbReference type="ChEBI" id="CHEBI:15377"/>
        <dbReference type="ChEBI" id="CHEBI:29985"/>
        <dbReference type="ChEBI" id="CHEBI:30031"/>
        <dbReference type="ChEBI" id="CHEBI:58763"/>
        <dbReference type="EC" id="3.5.1.96"/>
    </reaction>
</comment>
<dbReference type="Gene3D" id="3.40.630.10">
    <property type="entry name" value="Zn peptidases"/>
    <property type="match status" value="1"/>
</dbReference>
<evidence type="ECO:0000256" key="3">
    <source>
        <dbReference type="ARBA" id="ARBA00022801"/>
    </source>
</evidence>
<gene>
    <name evidence="5" type="primary">astE</name>
    <name evidence="8" type="ORF">QC823_13580</name>
</gene>
<feature type="domain" description="AstE/AspA barrel-sandwich hybrid" evidence="6">
    <location>
        <begin position="249"/>
        <end position="322"/>
    </location>
</feature>
<comment type="function">
    <text evidence="5">Transforms N(2)-succinylglutamate into succinate and glutamate.</text>
</comment>
<feature type="binding site" evidence="5">
    <location>
        <position position="56"/>
    </location>
    <ligand>
        <name>Zn(2+)</name>
        <dbReference type="ChEBI" id="CHEBI:29105"/>
    </ligand>
</feature>
<accession>A0ABU1H6U6</accession>
<dbReference type="EC" id="3.5.1.96" evidence="5"/>
<comment type="similarity">
    <text evidence="5">Belongs to the AspA/AstE family. Succinylglutamate desuccinylase subfamily.</text>
</comment>
<reference evidence="8 9" key="1">
    <citation type="submission" date="2023-04" db="EMBL/GenBank/DDBJ databases">
        <title>A long-awaited taxogenomic arrangement of the family Halomonadaceae.</title>
        <authorList>
            <person name="De La Haba R."/>
            <person name="Chuvochina M."/>
            <person name="Wittouck S."/>
            <person name="Arahal D.R."/>
            <person name="Sanchez-Porro C."/>
            <person name="Hugenholtz P."/>
            <person name="Ventosa A."/>
        </authorList>
    </citation>
    <scope>NUCLEOTIDE SEQUENCE [LARGE SCALE GENOMIC DNA]</scope>
    <source>
        <strain evidence="8 9">DSM 21020</strain>
    </source>
</reference>
<evidence type="ECO:0000256" key="4">
    <source>
        <dbReference type="ARBA" id="ARBA00022833"/>
    </source>
</evidence>
<dbReference type="SUPFAM" id="SSF53187">
    <property type="entry name" value="Zn-dependent exopeptidases"/>
    <property type="match status" value="1"/>
</dbReference>
<feature type="binding site" evidence="5">
    <location>
        <position position="59"/>
    </location>
    <ligand>
        <name>Zn(2+)</name>
        <dbReference type="ChEBI" id="CHEBI:29105"/>
    </ligand>
</feature>
<evidence type="ECO:0000256" key="5">
    <source>
        <dbReference type="HAMAP-Rule" id="MF_00767"/>
    </source>
</evidence>
<keyword evidence="4 5" id="KW-0862">Zinc</keyword>
<dbReference type="PANTHER" id="PTHR15162">
    <property type="entry name" value="ASPARTOACYLASE"/>
    <property type="match status" value="1"/>
</dbReference>
<proteinExistence type="inferred from homology"/>
<feature type="binding site" evidence="5">
    <location>
        <position position="148"/>
    </location>
    <ligand>
        <name>Zn(2+)</name>
        <dbReference type="ChEBI" id="CHEBI:29105"/>
    </ligand>
</feature>
<evidence type="ECO:0000313" key="8">
    <source>
        <dbReference type="EMBL" id="MDR5900014.1"/>
    </source>
</evidence>
<sequence length="332" mass="36375">MLSEWLDWTLEGAPTSHRQGPLPSGHYTLLAPGVLELTPFTPSENAQACVFSAAIHGNETAPVELIGELLARIEAGVLTLGAPVLVILGNLPALRAGQRFITTNLNRLFERGLSATGHEPARARELMAHVDAFYARHAKLPPLHYDMHTAIRASQYPRFVVEPYADTATEPRQWRWLAAADMQAVLHQREPSDTFSRYSKHYHGAQAFTFELGRVAPFGHNDLAALAPMLALLSALASGQIPAQATPEHMVFFRVAREIRRQAEDFHLCFADDTPNFTAFAPGTLLAKDGQQGDIYVDDTPLHVVFPNADVDIGARAGLLVTSSTPPHNENQ</sequence>
<evidence type="ECO:0000313" key="9">
    <source>
        <dbReference type="Proteomes" id="UP001254564"/>
    </source>
</evidence>
<dbReference type="RefSeq" id="WP_309656891.1">
    <property type="nucleotide sequence ID" value="NZ_JARWAN010000025.1"/>
</dbReference>
<dbReference type="EMBL" id="JARWAN010000025">
    <property type="protein sequence ID" value="MDR5900014.1"/>
    <property type="molecule type" value="Genomic_DNA"/>
</dbReference>